<dbReference type="CDD" id="cd00112">
    <property type="entry name" value="LDLa"/>
    <property type="match status" value="1"/>
</dbReference>
<evidence type="ECO:0000313" key="6">
    <source>
        <dbReference type="EMBL" id="EFO82370.1"/>
    </source>
</evidence>
<reference evidence="6" key="1">
    <citation type="submission" date="2007-07" db="EMBL/GenBank/DDBJ databases">
        <title>PCAP assembly of the Caenorhabditis remanei genome.</title>
        <authorList>
            <consortium name="The Caenorhabditis remanei Sequencing Consortium"/>
            <person name="Wilson R.K."/>
        </authorList>
    </citation>
    <scope>NUCLEOTIDE SEQUENCE [LARGE SCALE GENOMIC DNA]</scope>
    <source>
        <strain evidence="6">PB4641</strain>
    </source>
</reference>
<feature type="domain" description="CUB" evidence="5">
    <location>
        <begin position="128"/>
        <end position="267"/>
    </location>
</feature>
<dbReference type="InterPro" id="IPR042333">
    <property type="entry name" value="LRAD2/Mig-13-like"/>
</dbReference>
<dbReference type="Pfam" id="PF00057">
    <property type="entry name" value="Ldl_recept_a"/>
    <property type="match status" value="1"/>
</dbReference>
<evidence type="ECO:0000259" key="5">
    <source>
        <dbReference type="PROSITE" id="PS01180"/>
    </source>
</evidence>
<dbReference type="InterPro" id="IPR036055">
    <property type="entry name" value="LDL_receptor-like_sf"/>
</dbReference>
<dbReference type="STRING" id="31234.E3LEB3"/>
<keyword evidence="4" id="KW-0812">Transmembrane</keyword>
<organism evidence="7">
    <name type="scientific">Caenorhabditis remanei</name>
    <name type="common">Caenorhabditis vulgaris</name>
    <dbReference type="NCBI Taxonomy" id="31234"/>
    <lineage>
        <taxon>Eukaryota</taxon>
        <taxon>Metazoa</taxon>
        <taxon>Ecdysozoa</taxon>
        <taxon>Nematoda</taxon>
        <taxon>Chromadorea</taxon>
        <taxon>Rhabditida</taxon>
        <taxon>Rhabditina</taxon>
        <taxon>Rhabditomorpha</taxon>
        <taxon>Rhabditoidea</taxon>
        <taxon>Rhabditidae</taxon>
        <taxon>Peloderinae</taxon>
        <taxon>Caenorhabditis</taxon>
    </lineage>
</organism>
<dbReference type="Gene3D" id="2.60.120.290">
    <property type="entry name" value="Spermadhesin, CUB domain"/>
    <property type="match status" value="1"/>
</dbReference>
<sequence length="455" mass="50870">MISFPQFFCRSSYTITQTPFSSFSPFLGHFPVLFHQQLGYISMVSPLSTHLSDYYLYCYHSKCVNVVIRSSFQLCHFVNPFLLSLLTSGFQVMLKLLLPLIIVPILWPSLYAEPIASFFDGLDSRNECKARLDRRLTGFSGLLYSHSKYGQEPYNTSRNCVLMLVAPIGYSIRVRAIHFDVASTENARNCEKDTLHVFDHETTLDPESYAPARIDDITSPGPIIGQFCGHFENRILNMSSHNALTLWWHSNQNGSNSKGFKLHWGAFRVSKTGNCVTGEFSCGNGECIPIESACDRFADCSNGEDLIHSRQMAANCQNIELDPLTTVSGVFVLLFSATIILSLCGLIMFICCLCKCLKSTIPIKGATSHITTTTTTASDYKPEPPQFYPPSPPKMPPPSAASSYTPRLHHHFEGPLVPSEANAFHSGRLQNHYSVNSDINGDYTYVRNDVHRNLL</sequence>
<proteinExistence type="predicted"/>
<dbReference type="HOGENOM" id="CLU_048488_0_0_1"/>
<dbReference type="SMART" id="SM00042">
    <property type="entry name" value="CUB"/>
    <property type="match status" value="1"/>
</dbReference>
<feature type="region of interest" description="Disordered" evidence="3">
    <location>
        <begin position="373"/>
        <end position="405"/>
    </location>
</feature>
<dbReference type="eggNOG" id="ENOG502SC3N">
    <property type="taxonomic scope" value="Eukaryota"/>
</dbReference>
<dbReference type="InterPro" id="IPR002172">
    <property type="entry name" value="LDrepeatLR_classA_rpt"/>
</dbReference>
<dbReference type="PANTHER" id="PTHR24652">
    <property type="entry name" value="LOW-DENSITY LIPOPROTEIN RECEPTOR CLASS A DOMAIN-CONTAINING PROTEIN 2"/>
    <property type="match status" value="1"/>
</dbReference>
<accession>E3LEB3</accession>
<dbReference type="InterPro" id="IPR035914">
    <property type="entry name" value="Sperma_CUB_dom_sf"/>
</dbReference>
<feature type="transmembrane region" description="Helical" evidence="4">
    <location>
        <begin position="330"/>
        <end position="354"/>
    </location>
</feature>
<dbReference type="PROSITE" id="PS01180">
    <property type="entry name" value="CUB"/>
    <property type="match status" value="1"/>
</dbReference>
<dbReference type="FunFam" id="4.10.400.10:FF:000242">
    <property type="entry name" value="CBN-MIG-13 protein"/>
    <property type="match status" value="1"/>
</dbReference>
<dbReference type="SUPFAM" id="SSF49854">
    <property type="entry name" value="Spermadhesin, CUB domain"/>
    <property type="match status" value="1"/>
</dbReference>
<feature type="compositionally biased region" description="Pro residues" evidence="3">
    <location>
        <begin position="383"/>
        <end position="399"/>
    </location>
</feature>
<dbReference type="InParanoid" id="E3LEB3"/>
<dbReference type="SUPFAM" id="SSF57424">
    <property type="entry name" value="LDL receptor-like module"/>
    <property type="match status" value="1"/>
</dbReference>
<evidence type="ECO:0000256" key="4">
    <source>
        <dbReference type="SAM" id="Phobius"/>
    </source>
</evidence>
<evidence type="ECO:0000256" key="2">
    <source>
        <dbReference type="PROSITE-ProRule" id="PRU00124"/>
    </source>
</evidence>
<comment type="caution">
    <text evidence="2">Lacks conserved residue(s) required for the propagation of feature annotation.</text>
</comment>
<dbReference type="EMBL" id="DS268407">
    <property type="protein sequence ID" value="EFO82370.1"/>
    <property type="molecule type" value="Genomic_DNA"/>
</dbReference>
<feature type="disulfide bond" evidence="2">
    <location>
        <begin position="275"/>
        <end position="287"/>
    </location>
</feature>
<evidence type="ECO:0000313" key="7">
    <source>
        <dbReference type="Proteomes" id="UP000008281"/>
    </source>
</evidence>
<keyword evidence="4" id="KW-1133">Transmembrane helix</keyword>
<dbReference type="GO" id="GO:0030424">
    <property type="term" value="C:axon"/>
    <property type="evidence" value="ECO:0007669"/>
    <property type="project" value="EnsemblMetazoa"/>
</dbReference>
<dbReference type="SMART" id="SM00192">
    <property type="entry name" value="LDLa"/>
    <property type="match status" value="1"/>
</dbReference>
<dbReference type="FunCoup" id="E3LEB3">
    <property type="interactions" value="12"/>
</dbReference>
<keyword evidence="7" id="KW-1185">Reference proteome</keyword>
<keyword evidence="4" id="KW-0472">Membrane</keyword>
<protein>
    <submittedName>
        <fullName evidence="6">CRE-MIG-13 protein</fullName>
    </submittedName>
</protein>
<dbReference type="PROSITE" id="PS50068">
    <property type="entry name" value="LDLRA_2"/>
    <property type="match status" value="1"/>
</dbReference>
<dbReference type="GO" id="GO:0030335">
    <property type="term" value="P:positive regulation of cell migration"/>
    <property type="evidence" value="ECO:0007669"/>
    <property type="project" value="EnsemblMetazoa"/>
</dbReference>
<dbReference type="GO" id="GO:0043025">
    <property type="term" value="C:neuronal cell body"/>
    <property type="evidence" value="ECO:0007669"/>
    <property type="project" value="EnsemblMetazoa"/>
</dbReference>
<dbReference type="OrthoDB" id="6514358at2759"/>
<feature type="disulfide bond" evidence="2">
    <location>
        <begin position="282"/>
        <end position="300"/>
    </location>
</feature>
<dbReference type="Gene3D" id="4.10.400.10">
    <property type="entry name" value="Low-density Lipoprotein Receptor"/>
    <property type="match status" value="1"/>
</dbReference>
<dbReference type="AlphaFoldDB" id="E3LEB3"/>
<evidence type="ECO:0000256" key="3">
    <source>
        <dbReference type="SAM" id="MobiDB-lite"/>
    </source>
</evidence>
<dbReference type="Pfam" id="PF00431">
    <property type="entry name" value="CUB"/>
    <property type="match status" value="1"/>
</dbReference>
<dbReference type="GO" id="GO:0005886">
    <property type="term" value="C:plasma membrane"/>
    <property type="evidence" value="ECO:0007669"/>
    <property type="project" value="EnsemblMetazoa"/>
</dbReference>
<dbReference type="Proteomes" id="UP000008281">
    <property type="component" value="Unassembled WGS sequence"/>
</dbReference>
<dbReference type="OMA" id="RNDVHRN"/>
<dbReference type="InterPro" id="IPR000859">
    <property type="entry name" value="CUB_dom"/>
</dbReference>
<name>E3LEB3_CAERE</name>
<dbReference type="CDD" id="cd00041">
    <property type="entry name" value="CUB"/>
    <property type="match status" value="1"/>
</dbReference>
<keyword evidence="1 2" id="KW-1015">Disulfide bond</keyword>
<evidence type="ECO:0000256" key="1">
    <source>
        <dbReference type="ARBA" id="ARBA00023157"/>
    </source>
</evidence>
<gene>
    <name evidence="6" type="primary">Cre-mig-13</name>
    <name evidence="6" type="ORF">CRE_00286</name>
</gene>